<reference evidence="2 3" key="1">
    <citation type="submission" date="2022-10" db="EMBL/GenBank/DDBJ databases">
        <title>Janthinobacterium sp. hw3 Genome sequencing.</title>
        <authorList>
            <person name="Park S."/>
        </authorList>
    </citation>
    <scope>NUCLEOTIDE SEQUENCE [LARGE SCALE GENOMIC DNA]</scope>
    <source>
        <strain evidence="3">hw3</strain>
    </source>
</reference>
<accession>A0ABT5K3U8</accession>
<name>A0ABT5K3U8_9BURK</name>
<evidence type="ECO:0000313" key="3">
    <source>
        <dbReference type="Proteomes" id="UP001221208"/>
    </source>
</evidence>
<sequence length="119" mass="13844">MHPFKVVLVIEAELLQLWQWDVSRWLVSAGCRYLLAWGKDAGAWEESVDEASLEAADYEDAPEDQLVITTSHVDEDLDEVFWFAKNRAQHPLHDLRQTLILHIADAEQRDALEERYRQA</sequence>
<dbReference type="InterPro" id="IPR056101">
    <property type="entry name" value="DUF7684"/>
</dbReference>
<evidence type="ECO:0000259" key="1">
    <source>
        <dbReference type="Pfam" id="PF24733"/>
    </source>
</evidence>
<comment type="caution">
    <text evidence="2">The sequence shown here is derived from an EMBL/GenBank/DDBJ whole genome shotgun (WGS) entry which is preliminary data.</text>
</comment>
<dbReference type="Pfam" id="PF24733">
    <property type="entry name" value="DUF7684"/>
    <property type="match status" value="1"/>
</dbReference>
<protein>
    <recommendedName>
        <fullName evidence="1">DUF7684 domain-containing protein</fullName>
    </recommendedName>
</protein>
<organism evidence="2 3">
    <name type="scientific">Janthinobacterium fluminis</name>
    <dbReference type="NCBI Taxonomy" id="2987524"/>
    <lineage>
        <taxon>Bacteria</taxon>
        <taxon>Pseudomonadati</taxon>
        <taxon>Pseudomonadota</taxon>
        <taxon>Betaproteobacteria</taxon>
        <taxon>Burkholderiales</taxon>
        <taxon>Oxalobacteraceae</taxon>
        <taxon>Janthinobacterium</taxon>
    </lineage>
</organism>
<evidence type="ECO:0000313" key="2">
    <source>
        <dbReference type="EMBL" id="MDC8759665.1"/>
    </source>
</evidence>
<gene>
    <name evidence="2" type="ORF">OIK44_18935</name>
</gene>
<dbReference type="EMBL" id="JAQQXR010000007">
    <property type="protein sequence ID" value="MDC8759665.1"/>
    <property type="molecule type" value="Genomic_DNA"/>
</dbReference>
<keyword evidence="3" id="KW-1185">Reference proteome</keyword>
<dbReference type="Proteomes" id="UP001221208">
    <property type="component" value="Unassembled WGS sequence"/>
</dbReference>
<feature type="domain" description="DUF7684" evidence="1">
    <location>
        <begin position="2"/>
        <end position="118"/>
    </location>
</feature>
<proteinExistence type="predicted"/>